<dbReference type="Proteomes" id="UP000003374">
    <property type="component" value="Unassembled WGS sequence"/>
</dbReference>
<evidence type="ECO:0000313" key="11">
    <source>
        <dbReference type="EMBL" id="EAR20598.1"/>
    </source>
</evidence>
<evidence type="ECO:0000259" key="10">
    <source>
        <dbReference type="PROSITE" id="PS52029"/>
    </source>
</evidence>
<evidence type="ECO:0000256" key="3">
    <source>
        <dbReference type="ARBA" id="ARBA00022676"/>
    </source>
</evidence>
<dbReference type="CDD" id="cd16913">
    <property type="entry name" value="YkuD_like"/>
    <property type="match status" value="1"/>
</dbReference>
<keyword evidence="4" id="KW-0808">Transferase</keyword>
<dbReference type="UniPathway" id="UPA00219"/>
<evidence type="ECO:0000256" key="5">
    <source>
        <dbReference type="ARBA" id="ARBA00022801"/>
    </source>
</evidence>
<dbReference type="Gene3D" id="2.40.440.10">
    <property type="entry name" value="L,D-transpeptidase catalytic domain-like"/>
    <property type="match status" value="1"/>
</dbReference>
<dbReference type="eggNOG" id="COG1376">
    <property type="taxonomic scope" value="Bacteria"/>
</dbReference>
<feature type="active site" description="Proton donor/acceptor" evidence="9">
    <location>
        <position position="132"/>
    </location>
</feature>
<dbReference type="InterPro" id="IPR038063">
    <property type="entry name" value="Transpep_catalytic_dom"/>
</dbReference>
<evidence type="ECO:0000256" key="8">
    <source>
        <dbReference type="ARBA" id="ARBA00023316"/>
    </source>
</evidence>
<dbReference type="GO" id="GO:0005576">
    <property type="term" value="C:extracellular region"/>
    <property type="evidence" value="ECO:0007669"/>
    <property type="project" value="TreeGrafter"/>
</dbReference>
<feature type="domain" description="L,D-TPase catalytic" evidence="10">
    <location>
        <begin position="16"/>
        <end position="172"/>
    </location>
</feature>
<dbReference type="PROSITE" id="PS52029">
    <property type="entry name" value="LD_TPASE"/>
    <property type="match status" value="1"/>
</dbReference>
<evidence type="ECO:0000256" key="4">
    <source>
        <dbReference type="ARBA" id="ARBA00022679"/>
    </source>
</evidence>
<dbReference type="GO" id="GO:0071555">
    <property type="term" value="P:cell wall organization"/>
    <property type="evidence" value="ECO:0007669"/>
    <property type="project" value="UniProtKB-UniRule"/>
</dbReference>
<dbReference type="PANTHER" id="PTHR30582:SF24">
    <property type="entry name" value="L,D-TRANSPEPTIDASE ERFK_SRFK-RELATED"/>
    <property type="match status" value="1"/>
</dbReference>
<dbReference type="SUPFAM" id="SSF141523">
    <property type="entry name" value="L,D-transpeptidase catalytic domain-like"/>
    <property type="match status" value="1"/>
</dbReference>
<dbReference type="InterPro" id="IPR005490">
    <property type="entry name" value="LD_TPept_cat_dom"/>
</dbReference>
<organism evidence="11 12">
    <name type="scientific">Nitrococcus mobilis Nb-231</name>
    <dbReference type="NCBI Taxonomy" id="314278"/>
    <lineage>
        <taxon>Bacteria</taxon>
        <taxon>Pseudomonadati</taxon>
        <taxon>Pseudomonadota</taxon>
        <taxon>Gammaproteobacteria</taxon>
        <taxon>Chromatiales</taxon>
        <taxon>Ectothiorhodospiraceae</taxon>
        <taxon>Nitrococcus</taxon>
    </lineage>
</organism>
<keyword evidence="3" id="KW-0328">Glycosyltransferase</keyword>
<dbReference type="GO" id="GO:0008360">
    <property type="term" value="P:regulation of cell shape"/>
    <property type="evidence" value="ECO:0007669"/>
    <property type="project" value="UniProtKB-UniRule"/>
</dbReference>
<protein>
    <recommendedName>
        <fullName evidence="10">L,D-TPase catalytic domain-containing protein</fullName>
    </recommendedName>
</protein>
<accession>A4BUN2</accession>
<sequence length="173" mass="19112">MIGQRRSEPDSEGAARWVLIELGTQRLHLYQANRLLSSYLVSSGRNGVGEQMGSGCTPRGWHVIRARIGANQPLGAVFVGRRPTGEIYSPALANRYPGRDWILTRILWLSGLEQGFNRLGSVDSMRRFIYIHGAPANVPLGLPASKGCIRMGNADVVELFEAVSVRTRVLIER</sequence>
<dbReference type="GO" id="GO:0016757">
    <property type="term" value="F:glycosyltransferase activity"/>
    <property type="evidence" value="ECO:0007669"/>
    <property type="project" value="UniProtKB-KW"/>
</dbReference>
<comment type="similarity">
    <text evidence="2">Belongs to the YkuD family.</text>
</comment>
<dbReference type="RefSeq" id="WP_005000988.1">
    <property type="nucleotide sequence ID" value="NZ_CH672427.1"/>
</dbReference>
<dbReference type="HOGENOM" id="CLU_042399_3_1_6"/>
<dbReference type="PANTHER" id="PTHR30582">
    <property type="entry name" value="L,D-TRANSPEPTIDASE"/>
    <property type="match status" value="1"/>
</dbReference>
<dbReference type="EMBL" id="AAOF01000019">
    <property type="protein sequence ID" value="EAR20598.1"/>
    <property type="molecule type" value="Genomic_DNA"/>
</dbReference>
<dbReference type="GO" id="GO:0018104">
    <property type="term" value="P:peptidoglycan-protein cross-linking"/>
    <property type="evidence" value="ECO:0007669"/>
    <property type="project" value="TreeGrafter"/>
</dbReference>
<evidence type="ECO:0000313" key="12">
    <source>
        <dbReference type="Proteomes" id="UP000003374"/>
    </source>
</evidence>
<evidence type="ECO:0000256" key="1">
    <source>
        <dbReference type="ARBA" id="ARBA00004752"/>
    </source>
</evidence>
<evidence type="ECO:0000256" key="7">
    <source>
        <dbReference type="ARBA" id="ARBA00022984"/>
    </source>
</evidence>
<keyword evidence="12" id="KW-1185">Reference proteome</keyword>
<feature type="active site" description="Nucleophile" evidence="9">
    <location>
        <position position="148"/>
    </location>
</feature>
<gene>
    <name evidence="11" type="ORF">NB231_07362</name>
</gene>
<reference evidence="11 12" key="1">
    <citation type="submission" date="2006-02" db="EMBL/GenBank/DDBJ databases">
        <authorList>
            <person name="Waterbury J."/>
            <person name="Ferriera S."/>
            <person name="Johnson J."/>
            <person name="Kravitz S."/>
            <person name="Halpern A."/>
            <person name="Remington K."/>
            <person name="Beeson K."/>
            <person name="Tran B."/>
            <person name="Rogers Y.-H."/>
            <person name="Friedman R."/>
            <person name="Venter J.C."/>
        </authorList>
    </citation>
    <scope>NUCLEOTIDE SEQUENCE [LARGE SCALE GENOMIC DNA]</scope>
    <source>
        <strain evidence="11 12">Nb-231</strain>
    </source>
</reference>
<dbReference type="AlphaFoldDB" id="A4BUN2"/>
<keyword evidence="8 9" id="KW-0961">Cell wall biogenesis/degradation</keyword>
<keyword evidence="7 9" id="KW-0573">Peptidoglycan synthesis</keyword>
<comment type="caution">
    <text evidence="11">The sequence shown here is derived from an EMBL/GenBank/DDBJ whole genome shotgun (WGS) entry which is preliminary data.</text>
</comment>
<dbReference type="GO" id="GO:0071972">
    <property type="term" value="F:peptidoglycan L,D-transpeptidase activity"/>
    <property type="evidence" value="ECO:0007669"/>
    <property type="project" value="TreeGrafter"/>
</dbReference>
<proteinExistence type="inferred from homology"/>
<dbReference type="Pfam" id="PF03734">
    <property type="entry name" value="YkuD"/>
    <property type="match status" value="1"/>
</dbReference>
<keyword evidence="5" id="KW-0378">Hydrolase</keyword>
<name>A4BUN2_9GAMM</name>
<dbReference type="STRING" id="314278.NB231_07362"/>
<evidence type="ECO:0000256" key="2">
    <source>
        <dbReference type="ARBA" id="ARBA00005992"/>
    </source>
</evidence>
<evidence type="ECO:0000256" key="6">
    <source>
        <dbReference type="ARBA" id="ARBA00022960"/>
    </source>
</evidence>
<dbReference type="InterPro" id="IPR050979">
    <property type="entry name" value="LD-transpeptidase"/>
</dbReference>
<comment type="pathway">
    <text evidence="1 9">Cell wall biogenesis; peptidoglycan biosynthesis.</text>
</comment>
<evidence type="ECO:0000256" key="9">
    <source>
        <dbReference type="PROSITE-ProRule" id="PRU01373"/>
    </source>
</evidence>
<keyword evidence="6 9" id="KW-0133">Cell shape</keyword>